<dbReference type="PANTHER" id="PTHR33164">
    <property type="entry name" value="TRANSCRIPTIONAL REGULATOR, MARR FAMILY"/>
    <property type="match status" value="1"/>
</dbReference>
<evidence type="ECO:0000313" key="3">
    <source>
        <dbReference type="Proteomes" id="UP000277007"/>
    </source>
</evidence>
<dbReference type="AlphaFoldDB" id="A0A431VG52"/>
<gene>
    <name evidence="2" type="ORF">EJ903_13590</name>
</gene>
<dbReference type="SUPFAM" id="SSF46785">
    <property type="entry name" value="Winged helix' DNA-binding domain"/>
    <property type="match status" value="1"/>
</dbReference>
<organism evidence="2 3">
    <name type="scientific">Azospirillum griseum</name>
    <dbReference type="NCBI Taxonomy" id="2496639"/>
    <lineage>
        <taxon>Bacteria</taxon>
        <taxon>Pseudomonadati</taxon>
        <taxon>Pseudomonadota</taxon>
        <taxon>Alphaproteobacteria</taxon>
        <taxon>Rhodospirillales</taxon>
        <taxon>Azospirillaceae</taxon>
        <taxon>Azospirillum</taxon>
    </lineage>
</organism>
<evidence type="ECO:0000259" key="1">
    <source>
        <dbReference type="PROSITE" id="PS50995"/>
    </source>
</evidence>
<dbReference type="InterPro" id="IPR039422">
    <property type="entry name" value="MarR/SlyA-like"/>
</dbReference>
<dbReference type="Gene3D" id="1.10.10.10">
    <property type="entry name" value="Winged helix-like DNA-binding domain superfamily/Winged helix DNA-binding domain"/>
    <property type="match status" value="1"/>
</dbReference>
<protein>
    <submittedName>
        <fullName evidence="2">MarR family transcriptional regulator</fullName>
    </submittedName>
</protein>
<dbReference type="InterPro" id="IPR036388">
    <property type="entry name" value="WH-like_DNA-bd_sf"/>
</dbReference>
<keyword evidence="3" id="KW-1185">Reference proteome</keyword>
<dbReference type="RefSeq" id="WP_126616182.1">
    <property type="nucleotide sequence ID" value="NZ_JBHUCY010000049.1"/>
</dbReference>
<dbReference type="Proteomes" id="UP000277007">
    <property type="component" value="Unassembled WGS sequence"/>
</dbReference>
<dbReference type="GO" id="GO:0006950">
    <property type="term" value="P:response to stress"/>
    <property type="evidence" value="ECO:0007669"/>
    <property type="project" value="TreeGrafter"/>
</dbReference>
<dbReference type="SMART" id="SM00347">
    <property type="entry name" value="HTH_MARR"/>
    <property type="match status" value="1"/>
</dbReference>
<dbReference type="OrthoDB" id="9812268at2"/>
<accession>A0A431VG52</accession>
<dbReference type="Pfam" id="PF01047">
    <property type="entry name" value="MarR"/>
    <property type="match status" value="1"/>
</dbReference>
<name>A0A431VG52_9PROT</name>
<dbReference type="GO" id="GO:0003700">
    <property type="term" value="F:DNA-binding transcription factor activity"/>
    <property type="evidence" value="ECO:0007669"/>
    <property type="project" value="InterPro"/>
</dbReference>
<comment type="caution">
    <text evidence="2">The sequence shown here is derived from an EMBL/GenBank/DDBJ whole genome shotgun (WGS) entry which is preliminary data.</text>
</comment>
<dbReference type="PANTHER" id="PTHR33164:SF43">
    <property type="entry name" value="HTH-TYPE TRANSCRIPTIONAL REPRESSOR YETL"/>
    <property type="match status" value="1"/>
</dbReference>
<dbReference type="PROSITE" id="PS50995">
    <property type="entry name" value="HTH_MARR_2"/>
    <property type="match status" value="1"/>
</dbReference>
<dbReference type="InterPro" id="IPR036390">
    <property type="entry name" value="WH_DNA-bd_sf"/>
</dbReference>
<feature type="domain" description="HTH marR-type" evidence="1">
    <location>
        <begin position="1"/>
        <end position="134"/>
    </location>
</feature>
<dbReference type="InterPro" id="IPR000835">
    <property type="entry name" value="HTH_MarR-typ"/>
</dbReference>
<sequence length="162" mass="17143">MARNLKALGLWRAALVASVRQDGPDLSARQLAILLQVYLTDPPHTVRGLAALLNISKPAVTRALDRLSVLSFVKRKRDTEDKRNVLVQRTVRGSVFLSDFAELVIAAGAVTEEDMAVVRAEEALALAAKNRLEAALKSPGPATPTAVEAAVVAAAAVATPSQ</sequence>
<dbReference type="EMBL" id="RXMA01000011">
    <property type="protein sequence ID" value="RTR19519.1"/>
    <property type="molecule type" value="Genomic_DNA"/>
</dbReference>
<proteinExistence type="predicted"/>
<reference evidence="2 3" key="1">
    <citation type="submission" date="2018-12" db="EMBL/GenBank/DDBJ databases">
        <authorList>
            <person name="Yang Y."/>
        </authorList>
    </citation>
    <scope>NUCLEOTIDE SEQUENCE [LARGE SCALE GENOMIC DNA]</scope>
    <source>
        <strain evidence="2 3">L-25-5w-1</strain>
    </source>
</reference>
<evidence type="ECO:0000313" key="2">
    <source>
        <dbReference type="EMBL" id="RTR19519.1"/>
    </source>
</evidence>